<protein>
    <submittedName>
        <fullName evidence="1">Uncharacterized protein</fullName>
    </submittedName>
</protein>
<gene>
    <name evidence="1" type="ORF">HPB48_001982</name>
</gene>
<sequence length="110" mass="12048">MHYLASAWSAVTAVTVKNCFTKCFGVRGGDAAEAGEVCDFTDCDELNSAMETVGTNRITYNDYTSVDDAVVTAAVCPSTTSWQSVPVRAPVTTKWRRSSHQSWSQPRHRP</sequence>
<keyword evidence="2" id="KW-1185">Reference proteome</keyword>
<dbReference type="EMBL" id="JABSTR010000005">
    <property type="protein sequence ID" value="KAH9370918.1"/>
    <property type="molecule type" value="Genomic_DNA"/>
</dbReference>
<dbReference type="VEuPathDB" id="VectorBase:HLOH_049709"/>
<name>A0A9J6FXR4_HAELO</name>
<comment type="caution">
    <text evidence="1">The sequence shown here is derived from an EMBL/GenBank/DDBJ whole genome shotgun (WGS) entry which is preliminary data.</text>
</comment>
<evidence type="ECO:0000313" key="1">
    <source>
        <dbReference type="EMBL" id="KAH9370918.1"/>
    </source>
</evidence>
<evidence type="ECO:0000313" key="2">
    <source>
        <dbReference type="Proteomes" id="UP000821853"/>
    </source>
</evidence>
<dbReference type="AlphaFoldDB" id="A0A9J6FXR4"/>
<reference evidence="1 2" key="1">
    <citation type="journal article" date="2020" name="Cell">
        <title>Large-Scale Comparative Analyses of Tick Genomes Elucidate Their Genetic Diversity and Vector Capacities.</title>
        <authorList>
            <consortium name="Tick Genome and Microbiome Consortium (TIGMIC)"/>
            <person name="Jia N."/>
            <person name="Wang J."/>
            <person name="Shi W."/>
            <person name="Du L."/>
            <person name="Sun Y."/>
            <person name="Zhan W."/>
            <person name="Jiang J.F."/>
            <person name="Wang Q."/>
            <person name="Zhang B."/>
            <person name="Ji P."/>
            <person name="Bell-Sakyi L."/>
            <person name="Cui X.M."/>
            <person name="Yuan T.T."/>
            <person name="Jiang B.G."/>
            <person name="Yang W.F."/>
            <person name="Lam T.T."/>
            <person name="Chang Q.C."/>
            <person name="Ding S.J."/>
            <person name="Wang X.J."/>
            <person name="Zhu J.G."/>
            <person name="Ruan X.D."/>
            <person name="Zhao L."/>
            <person name="Wei J.T."/>
            <person name="Ye R.Z."/>
            <person name="Que T.C."/>
            <person name="Du C.H."/>
            <person name="Zhou Y.H."/>
            <person name="Cheng J.X."/>
            <person name="Dai P.F."/>
            <person name="Guo W.B."/>
            <person name="Han X.H."/>
            <person name="Huang E.J."/>
            <person name="Li L.F."/>
            <person name="Wei W."/>
            <person name="Gao Y.C."/>
            <person name="Liu J.Z."/>
            <person name="Shao H.Z."/>
            <person name="Wang X."/>
            <person name="Wang C.C."/>
            <person name="Yang T.C."/>
            <person name="Huo Q.B."/>
            <person name="Li W."/>
            <person name="Chen H.Y."/>
            <person name="Chen S.E."/>
            <person name="Zhou L.G."/>
            <person name="Ni X.B."/>
            <person name="Tian J.H."/>
            <person name="Sheng Y."/>
            <person name="Liu T."/>
            <person name="Pan Y.S."/>
            <person name="Xia L.Y."/>
            <person name="Li J."/>
            <person name="Zhao F."/>
            <person name="Cao W.C."/>
        </authorList>
    </citation>
    <scope>NUCLEOTIDE SEQUENCE [LARGE SCALE GENOMIC DNA]</scope>
    <source>
        <strain evidence="1">HaeL-2018</strain>
    </source>
</reference>
<proteinExistence type="predicted"/>
<dbReference type="Proteomes" id="UP000821853">
    <property type="component" value="Chromosome 3"/>
</dbReference>
<accession>A0A9J6FXR4</accession>
<organism evidence="1 2">
    <name type="scientific">Haemaphysalis longicornis</name>
    <name type="common">Bush tick</name>
    <dbReference type="NCBI Taxonomy" id="44386"/>
    <lineage>
        <taxon>Eukaryota</taxon>
        <taxon>Metazoa</taxon>
        <taxon>Ecdysozoa</taxon>
        <taxon>Arthropoda</taxon>
        <taxon>Chelicerata</taxon>
        <taxon>Arachnida</taxon>
        <taxon>Acari</taxon>
        <taxon>Parasitiformes</taxon>
        <taxon>Ixodida</taxon>
        <taxon>Ixodoidea</taxon>
        <taxon>Ixodidae</taxon>
        <taxon>Haemaphysalinae</taxon>
        <taxon>Haemaphysalis</taxon>
    </lineage>
</organism>